<reference evidence="1 2" key="1">
    <citation type="journal article" date="2012" name="J. Bacteriol.">
        <title>Genome Sequence of the Protease-Producing Bacterium Rheinheimera nanhaiensis E407-8T, Isolated from Deep-Sea Sediment of the South China Sea.</title>
        <authorList>
            <person name="Zhang X.-Y."/>
            <person name="Zhang Y.-J."/>
            <person name="Qin Q.-L."/>
            <person name="Xie B.-B."/>
            <person name="Chen X.-L."/>
            <person name="Zhou B.-C."/>
            <person name="Zhang Y.-Z."/>
        </authorList>
    </citation>
    <scope>NUCLEOTIDE SEQUENCE [LARGE SCALE GENOMIC DNA]</scope>
    <source>
        <strain evidence="1 2">E407-8</strain>
    </source>
</reference>
<protein>
    <submittedName>
        <fullName evidence="1">Uncharacterized protein</fullName>
    </submittedName>
</protein>
<dbReference type="STRING" id="562729.RNAN_1114"/>
<dbReference type="Proteomes" id="UP000004374">
    <property type="component" value="Unassembled WGS sequence"/>
</dbReference>
<comment type="caution">
    <text evidence="1">The sequence shown here is derived from an EMBL/GenBank/DDBJ whole genome shotgun (WGS) entry which is preliminary data.</text>
</comment>
<dbReference type="EMBL" id="BAFK01000005">
    <property type="protein sequence ID" value="GAB58143.1"/>
    <property type="molecule type" value="Genomic_DNA"/>
</dbReference>
<evidence type="ECO:0000313" key="2">
    <source>
        <dbReference type="Proteomes" id="UP000004374"/>
    </source>
</evidence>
<organism evidence="1 2">
    <name type="scientific">Rheinheimera nanhaiensis E407-8</name>
    <dbReference type="NCBI Taxonomy" id="562729"/>
    <lineage>
        <taxon>Bacteria</taxon>
        <taxon>Pseudomonadati</taxon>
        <taxon>Pseudomonadota</taxon>
        <taxon>Gammaproteobacteria</taxon>
        <taxon>Chromatiales</taxon>
        <taxon>Chromatiaceae</taxon>
        <taxon>Rheinheimera</taxon>
    </lineage>
</organism>
<dbReference type="AlphaFoldDB" id="I1DVR5"/>
<gene>
    <name evidence="1" type="ORF">RNAN_1114</name>
</gene>
<keyword evidence="2" id="KW-1185">Reference proteome</keyword>
<name>I1DVR5_9GAMM</name>
<sequence length="62" mass="6886">MSALFTILTGHACVHFQLIFVNRHKIVFAKYGLIYALSHTLSIFATRENGRQAGMGCTVKAM</sequence>
<accession>I1DVR5</accession>
<evidence type="ECO:0000313" key="1">
    <source>
        <dbReference type="EMBL" id="GAB58143.1"/>
    </source>
</evidence>
<proteinExistence type="predicted"/>